<proteinExistence type="predicted"/>
<dbReference type="GO" id="GO:0043190">
    <property type="term" value="C:ATP-binding cassette (ABC) transporter complex"/>
    <property type="evidence" value="ECO:0007669"/>
    <property type="project" value="TreeGrafter"/>
</dbReference>
<keyword evidence="4 6" id="KW-1133">Transmembrane helix</keyword>
<evidence type="ECO:0000313" key="9">
    <source>
        <dbReference type="WBParaSite" id="HPLM_0002124901-mRNA-1"/>
    </source>
</evidence>
<dbReference type="PANTHER" id="PTHR48041:SF113">
    <property type="entry name" value="ATP-BINDING CASSETTE SUB-FAMILY G MEMBER 5"/>
    <property type="match status" value="1"/>
</dbReference>
<reference evidence="9" key="1">
    <citation type="submission" date="2017-02" db="UniProtKB">
        <authorList>
            <consortium name="WormBaseParasite"/>
        </authorList>
    </citation>
    <scope>IDENTIFICATION</scope>
</reference>
<dbReference type="GO" id="GO:0042626">
    <property type="term" value="F:ATPase-coupled transmembrane transporter activity"/>
    <property type="evidence" value="ECO:0007669"/>
    <property type="project" value="TreeGrafter"/>
</dbReference>
<feature type="transmembrane region" description="Helical" evidence="6">
    <location>
        <begin position="240"/>
        <end position="263"/>
    </location>
</feature>
<dbReference type="InterPro" id="IPR027417">
    <property type="entry name" value="P-loop_NTPase"/>
</dbReference>
<evidence type="ECO:0000256" key="1">
    <source>
        <dbReference type="ARBA" id="ARBA00004141"/>
    </source>
</evidence>
<dbReference type="OrthoDB" id="66620at2759"/>
<dbReference type="InterPro" id="IPR050352">
    <property type="entry name" value="ABCG_transporters"/>
</dbReference>
<evidence type="ECO:0000256" key="4">
    <source>
        <dbReference type="ARBA" id="ARBA00022989"/>
    </source>
</evidence>
<evidence type="ECO:0000256" key="3">
    <source>
        <dbReference type="ARBA" id="ARBA00022692"/>
    </source>
</evidence>
<feature type="transmembrane region" description="Helical" evidence="6">
    <location>
        <begin position="354"/>
        <end position="377"/>
    </location>
</feature>
<evidence type="ECO:0000313" key="7">
    <source>
        <dbReference type="EMBL" id="VDO88680.1"/>
    </source>
</evidence>
<dbReference type="OMA" id="SILWAFY"/>
<sequence>MTVHSFLFYTATLTFGRSLSAEKIDKRVHMLMRQFDLLGYSHEKLQHLSVSAQRRALLAYALIKDPVLLVVEDPCDGLEPISSYQLMYCLRIYAAEHNRIVLVSIGNPRSDLCQVISSLTMLFQGAVLYSGRIKNLPTYFQDVALPCPENENPAMYYLSLATLSYETKSGFDRTQAQALRMVELFKTQSPPLPPSRFRQIETDDGGTVALCFLGRSSATTKFFVLVRRSFLTITSWQCSLLLRIALLPLLMLVTALFSTNLLSGSWISPYTSFRILELSLLISYCTSTLLALTCYEGLLSLSVAENCDCIYNKSLSFLSYMCTVFGIDVLSSLLSAAILLCISNIVWPVAILRTAIVLLCVFLSAHLITMTAMLYIRDSLACAALSVFIFTICLLFGSGLLRYGVQSVKTITL</sequence>
<evidence type="ECO:0000256" key="6">
    <source>
        <dbReference type="SAM" id="Phobius"/>
    </source>
</evidence>
<dbReference type="Proteomes" id="UP000268014">
    <property type="component" value="Unassembled WGS sequence"/>
</dbReference>
<dbReference type="WBParaSite" id="HPLM_0002124901-mRNA-1">
    <property type="protein sequence ID" value="HPLM_0002124901-mRNA-1"/>
    <property type="gene ID" value="HPLM_0002124901"/>
</dbReference>
<comment type="subcellular location">
    <subcellularLocation>
        <location evidence="1">Membrane</location>
        <topology evidence="1">Multi-pass membrane protein</topology>
    </subcellularLocation>
</comment>
<reference evidence="7 8" key="2">
    <citation type="submission" date="2018-11" db="EMBL/GenBank/DDBJ databases">
        <authorList>
            <consortium name="Pathogen Informatics"/>
        </authorList>
    </citation>
    <scope>NUCLEOTIDE SEQUENCE [LARGE SCALE GENOMIC DNA]</scope>
    <source>
        <strain evidence="7 8">MHpl1</strain>
    </source>
</reference>
<dbReference type="EMBL" id="UZAF01023150">
    <property type="protein sequence ID" value="VDO88680.1"/>
    <property type="molecule type" value="Genomic_DNA"/>
</dbReference>
<feature type="transmembrane region" description="Helical" evidence="6">
    <location>
        <begin position="318"/>
        <end position="342"/>
    </location>
</feature>
<dbReference type="Gene3D" id="3.40.50.300">
    <property type="entry name" value="P-loop containing nucleotide triphosphate hydrolases"/>
    <property type="match status" value="1"/>
</dbReference>
<dbReference type="STRING" id="6290.A0A0N4XA54"/>
<keyword evidence="5 6" id="KW-0472">Membrane</keyword>
<dbReference type="PANTHER" id="PTHR48041">
    <property type="entry name" value="ABC TRANSPORTER G FAMILY MEMBER 28"/>
    <property type="match status" value="1"/>
</dbReference>
<dbReference type="SUPFAM" id="SSF52540">
    <property type="entry name" value="P-loop containing nucleoside triphosphate hydrolases"/>
    <property type="match status" value="1"/>
</dbReference>
<evidence type="ECO:0000256" key="2">
    <source>
        <dbReference type="ARBA" id="ARBA00022448"/>
    </source>
</evidence>
<evidence type="ECO:0000313" key="8">
    <source>
        <dbReference type="Proteomes" id="UP000268014"/>
    </source>
</evidence>
<keyword evidence="3 6" id="KW-0812">Transmembrane</keyword>
<evidence type="ECO:0000256" key="5">
    <source>
        <dbReference type="ARBA" id="ARBA00023136"/>
    </source>
</evidence>
<gene>
    <name evidence="7" type="ORF">HPLM_LOCUS21238</name>
</gene>
<accession>A0A0N4XA54</accession>
<feature type="transmembrane region" description="Helical" evidence="6">
    <location>
        <begin position="275"/>
        <end position="298"/>
    </location>
</feature>
<organism evidence="9">
    <name type="scientific">Haemonchus placei</name>
    <name type="common">Barber's pole worm</name>
    <dbReference type="NCBI Taxonomy" id="6290"/>
    <lineage>
        <taxon>Eukaryota</taxon>
        <taxon>Metazoa</taxon>
        <taxon>Ecdysozoa</taxon>
        <taxon>Nematoda</taxon>
        <taxon>Chromadorea</taxon>
        <taxon>Rhabditida</taxon>
        <taxon>Rhabditina</taxon>
        <taxon>Rhabditomorpha</taxon>
        <taxon>Strongyloidea</taxon>
        <taxon>Trichostrongylidae</taxon>
        <taxon>Haemonchus</taxon>
    </lineage>
</organism>
<dbReference type="AlphaFoldDB" id="A0A0N4XA54"/>
<protein>
    <submittedName>
        <fullName evidence="9">ABC transporter domain-containing protein</fullName>
    </submittedName>
</protein>
<feature type="transmembrane region" description="Helical" evidence="6">
    <location>
        <begin position="383"/>
        <end position="405"/>
    </location>
</feature>
<name>A0A0N4XA54_HAEPC</name>
<keyword evidence="8" id="KW-1185">Reference proteome</keyword>
<keyword evidence="2" id="KW-0813">Transport</keyword>